<dbReference type="PANTHER" id="PTHR47245:SF2">
    <property type="entry name" value="PEPTIDYL-PROLYL CIS-TRANS ISOMERASE HP_0175-RELATED"/>
    <property type="match status" value="1"/>
</dbReference>
<feature type="coiled-coil region" evidence="2">
    <location>
        <begin position="113"/>
        <end position="140"/>
    </location>
</feature>
<evidence type="ECO:0000313" key="7">
    <source>
        <dbReference type="Proteomes" id="UP000198534"/>
    </source>
</evidence>
<dbReference type="STRING" id="1048340.SAMN05444487_10740"/>
<name>A0A1H2X0N0_9BACL</name>
<sequence length="339" mass="38430">MQPTKKGLMTAFCLFLAVALVVAGCGSKNDKAENEKQNAANKPLPTNSKKVVAEYNGGKVTEGEFNLYQNIYRFLQPQAAAMMNNPKAKEGIVKQYVAERKIVKQVKDKEKFGKAADKSLKQFEEQLKQMAAQDKKKKKQDINSVLKEGGITKAQLRNFLVDNNKVSNFFESQVKEADLKKEYEKSDAFDKVKLNHVLIAFQPTGKDGKKKGKKRTDAEAKKLAEEVKKKLEKGDSFKEIAKKYSNDPGSKDNAGEIEDSPKNWAPAFSKAAKKEPLNKISDLVKTEYGYHVLKVQKRSKEPFSKVKNEIKSQQIQKLYEKYIKKEVKIKKLNIDDKKK</sequence>
<feature type="domain" description="PpiC" evidence="5">
    <location>
        <begin position="189"/>
        <end position="297"/>
    </location>
</feature>
<feature type="region of interest" description="Disordered" evidence="3">
    <location>
        <begin position="242"/>
        <end position="262"/>
    </location>
</feature>
<keyword evidence="1" id="KW-0413">Isomerase</keyword>
<gene>
    <name evidence="6" type="ORF">SAMN05444487_10740</name>
</gene>
<dbReference type="AlphaFoldDB" id="A0A1H2X0N0"/>
<keyword evidence="2" id="KW-0175">Coiled coil</keyword>
<dbReference type="InterPro" id="IPR050245">
    <property type="entry name" value="PrsA_foldase"/>
</dbReference>
<feature type="compositionally biased region" description="Basic and acidic residues" evidence="3">
    <location>
        <begin position="242"/>
        <end position="254"/>
    </location>
</feature>
<dbReference type="InterPro" id="IPR046357">
    <property type="entry name" value="PPIase_dom_sf"/>
</dbReference>
<keyword evidence="1" id="KW-0697">Rotamase</keyword>
<evidence type="ECO:0000313" key="6">
    <source>
        <dbReference type="EMBL" id="SDW86367.1"/>
    </source>
</evidence>
<evidence type="ECO:0000256" key="3">
    <source>
        <dbReference type="SAM" id="MobiDB-lite"/>
    </source>
</evidence>
<accession>A0A1H2X0N0</accession>
<organism evidence="6 7">
    <name type="scientific">Marininema mesophilum</name>
    <dbReference type="NCBI Taxonomy" id="1048340"/>
    <lineage>
        <taxon>Bacteria</taxon>
        <taxon>Bacillati</taxon>
        <taxon>Bacillota</taxon>
        <taxon>Bacilli</taxon>
        <taxon>Bacillales</taxon>
        <taxon>Thermoactinomycetaceae</taxon>
        <taxon>Marininema</taxon>
    </lineage>
</organism>
<feature type="chain" id="PRO_5039080627" evidence="4">
    <location>
        <begin position="24"/>
        <end position="339"/>
    </location>
</feature>
<dbReference type="RefSeq" id="WP_177167956.1">
    <property type="nucleotide sequence ID" value="NZ_FNNQ01000007.1"/>
</dbReference>
<dbReference type="PROSITE" id="PS51257">
    <property type="entry name" value="PROKAR_LIPOPROTEIN"/>
    <property type="match status" value="1"/>
</dbReference>
<dbReference type="InterPro" id="IPR000297">
    <property type="entry name" value="PPIase_PpiC"/>
</dbReference>
<keyword evidence="4" id="KW-0732">Signal</keyword>
<feature type="signal peptide" evidence="4">
    <location>
        <begin position="1"/>
        <end position="23"/>
    </location>
</feature>
<evidence type="ECO:0000256" key="2">
    <source>
        <dbReference type="SAM" id="Coils"/>
    </source>
</evidence>
<dbReference type="PROSITE" id="PS50198">
    <property type="entry name" value="PPIC_PPIASE_2"/>
    <property type="match status" value="1"/>
</dbReference>
<proteinExistence type="predicted"/>
<reference evidence="6 7" key="1">
    <citation type="submission" date="2016-10" db="EMBL/GenBank/DDBJ databases">
        <authorList>
            <person name="de Groot N.N."/>
        </authorList>
    </citation>
    <scope>NUCLEOTIDE SEQUENCE [LARGE SCALE GENOMIC DNA]</scope>
    <source>
        <strain evidence="6 7">DSM 45610</strain>
    </source>
</reference>
<evidence type="ECO:0000256" key="4">
    <source>
        <dbReference type="SAM" id="SignalP"/>
    </source>
</evidence>
<keyword evidence="7" id="KW-1185">Reference proteome</keyword>
<evidence type="ECO:0000256" key="1">
    <source>
        <dbReference type="PROSITE-ProRule" id="PRU00278"/>
    </source>
</evidence>
<dbReference type="EMBL" id="FNNQ01000007">
    <property type="protein sequence ID" value="SDW86367.1"/>
    <property type="molecule type" value="Genomic_DNA"/>
</dbReference>
<evidence type="ECO:0000259" key="5">
    <source>
        <dbReference type="PROSITE" id="PS50198"/>
    </source>
</evidence>
<dbReference type="Proteomes" id="UP000198534">
    <property type="component" value="Unassembled WGS sequence"/>
</dbReference>
<dbReference type="SUPFAM" id="SSF54534">
    <property type="entry name" value="FKBP-like"/>
    <property type="match status" value="1"/>
</dbReference>
<protein>
    <submittedName>
        <fullName evidence="6">Foldase protein PrsA</fullName>
    </submittedName>
</protein>
<dbReference type="Gene3D" id="3.10.50.40">
    <property type="match status" value="1"/>
</dbReference>
<dbReference type="Pfam" id="PF13616">
    <property type="entry name" value="Rotamase_3"/>
    <property type="match status" value="1"/>
</dbReference>
<dbReference type="InterPro" id="IPR027304">
    <property type="entry name" value="Trigger_fact/SurA_dom_sf"/>
</dbReference>
<dbReference type="SUPFAM" id="SSF109998">
    <property type="entry name" value="Triger factor/SurA peptide-binding domain-like"/>
    <property type="match status" value="1"/>
</dbReference>
<dbReference type="PANTHER" id="PTHR47245">
    <property type="entry name" value="PEPTIDYLPROLYL ISOMERASE"/>
    <property type="match status" value="1"/>
</dbReference>
<dbReference type="GO" id="GO:0003755">
    <property type="term" value="F:peptidyl-prolyl cis-trans isomerase activity"/>
    <property type="evidence" value="ECO:0007669"/>
    <property type="project" value="UniProtKB-KW"/>
</dbReference>